<keyword evidence="1" id="KW-0472">Membrane</keyword>
<feature type="transmembrane region" description="Helical" evidence="1">
    <location>
        <begin position="36"/>
        <end position="58"/>
    </location>
</feature>
<evidence type="ECO:0000313" key="3">
    <source>
        <dbReference type="Proteomes" id="UP000514509"/>
    </source>
</evidence>
<protein>
    <submittedName>
        <fullName evidence="2">DUF4199 domain-containing protein</fullName>
    </submittedName>
</protein>
<name>A0A7L7LBY7_9BACT</name>
<dbReference type="Proteomes" id="UP000514509">
    <property type="component" value="Chromosome"/>
</dbReference>
<evidence type="ECO:0000313" key="2">
    <source>
        <dbReference type="EMBL" id="QMU30358.1"/>
    </source>
</evidence>
<reference evidence="2 3" key="1">
    <citation type="submission" date="2020-06" db="EMBL/GenBank/DDBJ databases">
        <authorList>
            <person name="Hwang Y.J."/>
        </authorList>
    </citation>
    <scope>NUCLEOTIDE SEQUENCE [LARGE SCALE GENOMIC DNA]</scope>
    <source>
        <strain evidence="2 3">KUDC8001</strain>
    </source>
</reference>
<proteinExistence type="predicted"/>
<sequence length="170" mass="19204">MLEQAVLRTAVRFGVLAAGASFLVILIVYLTGNNPYGQNAFYALFLLPVFLFTGTAYYKRKFNSDLRFFKGLKLAWLTSFIAAITFGLLIYAFSLIVGAEALQGHIQEMKTMMEQNKSHFLNLPNGKQVYALNYTKLDQITVKSLVLDNFLKLLLVGFLFSLVSATFYRK</sequence>
<keyword evidence="1" id="KW-1133">Transmembrane helix</keyword>
<feature type="transmembrane region" description="Helical" evidence="1">
    <location>
        <begin position="150"/>
        <end position="168"/>
    </location>
</feature>
<dbReference type="RefSeq" id="WP_182412806.1">
    <property type="nucleotide sequence ID" value="NZ_CP055153.1"/>
</dbReference>
<dbReference type="InterPro" id="IPR025250">
    <property type="entry name" value="DUF4199"/>
</dbReference>
<organism evidence="2 3">
    <name type="scientific">Adhaeribacter radiodurans</name>
    <dbReference type="NCBI Taxonomy" id="2745197"/>
    <lineage>
        <taxon>Bacteria</taxon>
        <taxon>Pseudomonadati</taxon>
        <taxon>Bacteroidota</taxon>
        <taxon>Cytophagia</taxon>
        <taxon>Cytophagales</taxon>
        <taxon>Hymenobacteraceae</taxon>
        <taxon>Adhaeribacter</taxon>
    </lineage>
</organism>
<keyword evidence="3" id="KW-1185">Reference proteome</keyword>
<accession>A0A7L7LBY7</accession>
<dbReference type="EMBL" id="CP055153">
    <property type="protein sequence ID" value="QMU30358.1"/>
    <property type="molecule type" value="Genomic_DNA"/>
</dbReference>
<reference evidence="2 3" key="2">
    <citation type="submission" date="2020-08" db="EMBL/GenBank/DDBJ databases">
        <title>Adhaeribacter dokdonensis sp. nov., isolated from the rhizosphere of Elymus tsukushiensis, a plant native to the Dokdo Islands, Republic of Korea.</title>
        <authorList>
            <person name="Ghim S.Y."/>
        </authorList>
    </citation>
    <scope>NUCLEOTIDE SEQUENCE [LARGE SCALE GENOMIC DNA]</scope>
    <source>
        <strain evidence="2 3">KUDC8001</strain>
    </source>
</reference>
<feature type="transmembrane region" description="Helical" evidence="1">
    <location>
        <begin position="12"/>
        <end position="30"/>
    </location>
</feature>
<keyword evidence="1" id="KW-0812">Transmembrane</keyword>
<dbReference type="Pfam" id="PF13858">
    <property type="entry name" value="DUF4199"/>
    <property type="match status" value="1"/>
</dbReference>
<dbReference type="AlphaFoldDB" id="A0A7L7LBY7"/>
<feature type="transmembrane region" description="Helical" evidence="1">
    <location>
        <begin position="74"/>
        <end position="99"/>
    </location>
</feature>
<evidence type="ECO:0000256" key="1">
    <source>
        <dbReference type="SAM" id="Phobius"/>
    </source>
</evidence>
<dbReference type="KEGG" id="add:HUW48_21030"/>
<gene>
    <name evidence="2" type="ORF">HUW48_21030</name>
</gene>